<reference evidence="1" key="1">
    <citation type="submission" date="2022-06" db="EMBL/GenBank/DDBJ databases">
        <authorList>
            <person name="Andreotti S."/>
            <person name="Wyler E."/>
        </authorList>
    </citation>
    <scope>NUCLEOTIDE SEQUENCE</scope>
</reference>
<dbReference type="Proteomes" id="UP001152836">
    <property type="component" value="Unassembled WGS sequence"/>
</dbReference>
<protein>
    <submittedName>
        <fullName evidence="1">AABR07008066.2 protein</fullName>
    </submittedName>
</protein>
<accession>A0AAU9Z4N5</accession>
<evidence type="ECO:0000313" key="2">
    <source>
        <dbReference type="Proteomes" id="UP001152836"/>
    </source>
</evidence>
<name>A0AAU9Z4N5_PHORO</name>
<sequence>MLIVNYQFLLKHHPTVGWC</sequence>
<organism evidence="1 2">
    <name type="scientific">Phodopus roborovskii</name>
    <name type="common">Roborovski's desert hamster</name>
    <name type="synonym">Cricetulus roborovskii</name>
    <dbReference type="NCBI Taxonomy" id="109678"/>
    <lineage>
        <taxon>Eukaryota</taxon>
        <taxon>Metazoa</taxon>
        <taxon>Chordata</taxon>
        <taxon>Craniata</taxon>
        <taxon>Vertebrata</taxon>
        <taxon>Euteleostomi</taxon>
        <taxon>Mammalia</taxon>
        <taxon>Eutheria</taxon>
        <taxon>Euarchontoglires</taxon>
        <taxon>Glires</taxon>
        <taxon>Rodentia</taxon>
        <taxon>Myomorpha</taxon>
        <taxon>Muroidea</taxon>
        <taxon>Cricetidae</taxon>
        <taxon>Cricetinae</taxon>
        <taxon>Phodopus</taxon>
    </lineage>
</organism>
<evidence type="ECO:0000313" key="1">
    <source>
        <dbReference type="EMBL" id="CAH6787639.1"/>
    </source>
</evidence>
<gene>
    <name evidence="1" type="primary">AABR07008066.2</name>
    <name evidence="1" type="ORF">PHOROB_LOCUS5478</name>
</gene>
<proteinExistence type="predicted"/>
<dbReference type="AlphaFoldDB" id="A0AAU9Z4N5"/>
<dbReference type="EMBL" id="CALSGD010001397">
    <property type="protein sequence ID" value="CAH6787639.1"/>
    <property type="molecule type" value="Genomic_DNA"/>
</dbReference>
<keyword evidence="2" id="KW-1185">Reference proteome</keyword>
<comment type="caution">
    <text evidence="1">The sequence shown here is derived from an EMBL/GenBank/DDBJ whole genome shotgun (WGS) entry which is preliminary data.</text>
</comment>